<dbReference type="SMART" id="SM00256">
    <property type="entry name" value="FBOX"/>
    <property type="match status" value="1"/>
</dbReference>
<dbReference type="PANTHER" id="PTHR35546:SF21">
    <property type="entry name" value="F-BOX DOMAIN-CONTAINING PROTEIN"/>
    <property type="match status" value="1"/>
</dbReference>
<dbReference type="Proteomes" id="UP000525078">
    <property type="component" value="Unassembled WGS sequence"/>
</dbReference>
<organism evidence="2 3">
    <name type="scientific">Cannabis sativa</name>
    <name type="common">Hemp</name>
    <name type="synonym">Marijuana</name>
    <dbReference type="NCBI Taxonomy" id="3483"/>
    <lineage>
        <taxon>Eukaryota</taxon>
        <taxon>Viridiplantae</taxon>
        <taxon>Streptophyta</taxon>
        <taxon>Embryophyta</taxon>
        <taxon>Tracheophyta</taxon>
        <taxon>Spermatophyta</taxon>
        <taxon>Magnoliopsida</taxon>
        <taxon>eudicotyledons</taxon>
        <taxon>Gunneridae</taxon>
        <taxon>Pentapetalae</taxon>
        <taxon>rosids</taxon>
        <taxon>fabids</taxon>
        <taxon>Rosales</taxon>
        <taxon>Cannabaceae</taxon>
        <taxon>Cannabis</taxon>
    </lineage>
</organism>
<gene>
    <name evidence="2" type="ORF">F8388_021785</name>
</gene>
<dbReference type="InterPro" id="IPR001810">
    <property type="entry name" value="F-box_dom"/>
</dbReference>
<dbReference type="InterPro" id="IPR055290">
    <property type="entry name" value="At3g26010-like"/>
</dbReference>
<dbReference type="PROSITE" id="PS50181">
    <property type="entry name" value="FBOX"/>
    <property type="match status" value="1"/>
</dbReference>
<reference evidence="2 3" key="1">
    <citation type="journal article" date="2020" name="bioRxiv">
        <title>Sequence and annotation of 42 cannabis genomes reveals extensive copy number variation in cannabinoid synthesis and pathogen resistance genes.</title>
        <authorList>
            <person name="Mckernan K.J."/>
            <person name="Helbert Y."/>
            <person name="Kane L.T."/>
            <person name="Ebling H."/>
            <person name="Zhang L."/>
            <person name="Liu B."/>
            <person name="Eaton Z."/>
            <person name="Mclaughlin S."/>
            <person name="Kingan S."/>
            <person name="Baybayan P."/>
            <person name="Concepcion G."/>
            <person name="Jordan M."/>
            <person name="Riva A."/>
            <person name="Barbazuk W."/>
            <person name="Harkins T."/>
        </authorList>
    </citation>
    <scope>NUCLEOTIDE SEQUENCE [LARGE SCALE GENOMIC DNA]</scope>
    <source>
        <strain evidence="3">cv. Jamaican Lion 4</strain>
        <tissue evidence="2">Leaf</tissue>
    </source>
</reference>
<dbReference type="InterPro" id="IPR056592">
    <property type="entry name" value="Beta-prop_At3g26010-like"/>
</dbReference>
<name>A0A7J6DT06_CANSA</name>
<dbReference type="Gene3D" id="1.20.1280.50">
    <property type="match status" value="1"/>
</dbReference>
<dbReference type="NCBIfam" id="TIGR01640">
    <property type="entry name" value="F_box_assoc_1"/>
    <property type="match status" value="1"/>
</dbReference>
<protein>
    <recommendedName>
        <fullName evidence="1">F-box domain-containing protein</fullName>
    </recommendedName>
</protein>
<proteinExistence type="predicted"/>
<dbReference type="SUPFAM" id="SSF81383">
    <property type="entry name" value="F-box domain"/>
    <property type="match status" value="1"/>
</dbReference>
<dbReference type="InterPro" id="IPR036047">
    <property type="entry name" value="F-box-like_dom_sf"/>
</dbReference>
<dbReference type="Pfam" id="PF24750">
    <property type="entry name" value="b-prop_At3g26010-like"/>
    <property type="match status" value="1"/>
</dbReference>
<accession>A0A7J6DT06</accession>
<evidence type="ECO:0000259" key="1">
    <source>
        <dbReference type="PROSITE" id="PS50181"/>
    </source>
</evidence>
<evidence type="ECO:0000313" key="3">
    <source>
        <dbReference type="Proteomes" id="UP000525078"/>
    </source>
</evidence>
<dbReference type="EMBL" id="JAATIP010000402">
    <property type="protein sequence ID" value="KAF4349217.1"/>
    <property type="molecule type" value="Genomic_DNA"/>
</dbReference>
<dbReference type="CDD" id="cd22157">
    <property type="entry name" value="F-box_AtFBW1-like"/>
    <property type="match status" value="1"/>
</dbReference>
<dbReference type="PANTHER" id="PTHR35546">
    <property type="entry name" value="F-BOX PROTEIN INTERACTION DOMAIN PROTEIN-RELATED"/>
    <property type="match status" value="1"/>
</dbReference>
<sequence>MVSLTLLSVIRHYHASSTLYDDTITMYDILLEMRKIRCLNNDVFFEVLSLLPTKTLFQLKCVSKAWNNLISDRSFIQSQLQRTKLSISGFIFQDKFPWLNKDIKTVTYIPVDEEDFQFKHKIFDFLPEDVVVLSSCHGLICCRSCFPTQDPTIYICNPLNKEMTKLSWNSLGNDSIISLAFDPSQNSIDISTEFKLVTVEAFEIGGEEEQEEKRCITFEIYSSRTKEWLKSREICQCNSNILNNKSIFVKGILYWQTDGDNILTFDLDKELSWLISVPIPATEFKTIPQTCIGECEGQLNYVMISEEGLHLWCLEDSFESEWTLKYWKSLEMMEKEFPKLFYNLRGRVMQDVSICDTPWMNPMAFNGGILLLRVSAKIYLYHFESGKMEVVCVAPKLGLSAMFQPILLPYSMSLVPLK</sequence>
<dbReference type="AlphaFoldDB" id="A0A7J6DT06"/>
<dbReference type="Pfam" id="PF00646">
    <property type="entry name" value="F-box"/>
    <property type="match status" value="1"/>
</dbReference>
<evidence type="ECO:0000313" key="2">
    <source>
        <dbReference type="EMBL" id="KAF4349217.1"/>
    </source>
</evidence>
<comment type="caution">
    <text evidence="2">The sequence shown here is derived from an EMBL/GenBank/DDBJ whole genome shotgun (WGS) entry which is preliminary data.</text>
</comment>
<feature type="domain" description="F-box" evidence="1">
    <location>
        <begin position="33"/>
        <end position="79"/>
    </location>
</feature>
<dbReference type="InterPro" id="IPR017451">
    <property type="entry name" value="F-box-assoc_interact_dom"/>
</dbReference>